<dbReference type="PANTHER" id="PTHR38103:SF1">
    <property type="entry name" value="RECOMBINATION-ASSOCIATED PROTEIN RDGC"/>
    <property type="match status" value="1"/>
</dbReference>
<proteinExistence type="inferred from homology"/>
<feature type="coiled-coil region" evidence="6">
    <location>
        <begin position="76"/>
        <end position="103"/>
    </location>
</feature>
<evidence type="ECO:0000256" key="3">
    <source>
        <dbReference type="ARBA" id="ARBA00022296"/>
    </source>
</evidence>
<comment type="subcellular location">
    <subcellularLocation>
        <location evidence="1">Cytoplasm</location>
        <location evidence="1">Nucleoid</location>
    </subcellularLocation>
</comment>
<dbReference type="EMBL" id="JBELOE010000210">
    <property type="protein sequence ID" value="MER2492328.1"/>
    <property type="molecule type" value="Genomic_DNA"/>
</dbReference>
<organism evidence="7 8">
    <name type="scientific">Catenovulum sediminis</name>
    <dbReference type="NCBI Taxonomy" id="1740262"/>
    <lineage>
        <taxon>Bacteria</taxon>
        <taxon>Pseudomonadati</taxon>
        <taxon>Pseudomonadota</taxon>
        <taxon>Gammaproteobacteria</taxon>
        <taxon>Alteromonadales</taxon>
        <taxon>Alteromonadaceae</taxon>
        <taxon>Catenovulum</taxon>
    </lineage>
</organism>
<evidence type="ECO:0000313" key="7">
    <source>
        <dbReference type="EMBL" id="MER2492328.1"/>
    </source>
</evidence>
<dbReference type="PANTHER" id="PTHR38103">
    <property type="entry name" value="RECOMBINATION-ASSOCIATED PROTEIN RDGC"/>
    <property type="match status" value="1"/>
</dbReference>
<evidence type="ECO:0000256" key="1">
    <source>
        <dbReference type="ARBA" id="ARBA00004453"/>
    </source>
</evidence>
<comment type="similarity">
    <text evidence="2">Belongs to the RdgC family.</text>
</comment>
<evidence type="ECO:0000256" key="4">
    <source>
        <dbReference type="ARBA" id="ARBA00022490"/>
    </source>
</evidence>
<keyword evidence="8" id="KW-1185">Reference proteome</keyword>
<evidence type="ECO:0000313" key="8">
    <source>
        <dbReference type="Proteomes" id="UP001467690"/>
    </source>
</evidence>
<keyword evidence="6" id="KW-0175">Coiled coil</keyword>
<dbReference type="InterPro" id="IPR007476">
    <property type="entry name" value="RdgC"/>
</dbReference>
<evidence type="ECO:0000256" key="5">
    <source>
        <dbReference type="ARBA" id="ARBA00023172"/>
    </source>
</evidence>
<evidence type="ECO:0000256" key="6">
    <source>
        <dbReference type="SAM" id="Coils"/>
    </source>
</evidence>
<evidence type="ECO:0000256" key="2">
    <source>
        <dbReference type="ARBA" id="ARBA00008657"/>
    </source>
</evidence>
<dbReference type="Proteomes" id="UP001467690">
    <property type="component" value="Unassembled WGS sequence"/>
</dbReference>
<sequence length="301" mass="34148">MFFKNAIILKLTEQFHLNAEELEQKLLEFSFKPCGKTDAISVGWSPALHPKASAMVHASGDFFMICLKRQEKVLPAAAIRELLDEKIAELEEIEDRKVMGKEKLNLKEELIQMLLPTALTKSSYTHAFIDTKNNYVVVNTSAHSKSEELTAYLRKCLGSLPVVPLEPEAHEMFIFTDWVRGDYPADVTLGTEVRLKDFSEDEGIVTCKNLALDANDIQGHLDCGRHVIQLEIDWDETLSCVLTENLVLKRIRFSDVLKEQNEDITDDDQLARLDADFTLMAGELTRFIKRLVDLFGVKESS</sequence>
<keyword evidence="5" id="KW-0233">DNA recombination</keyword>
<keyword evidence="4" id="KW-0963">Cytoplasm</keyword>
<dbReference type="Pfam" id="PF04381">
    <property type="entry name" value="RdgC"/>
    <property type="match status" value="1"/>
</dbReference>
<name>A0ABV1RHB2_9ALTE</name>
<accession>A0ABV1RHB2</accession>
<protein>
    <recommendedName>
        <fullName evidence="3">Recombination-associated protein RdgC</fullName>
    </recommendedName>
</protein>
<gene>
    <name evidence="7" type="primary">rdgC</name>
    <name evidence="7" type="ORF">ABS311_10605</name>
</gene>
<dbReference type="NCBIfam" id="NF001462">
    <property type="entry name" value="PRK00321.1-3"/>
    <property type="match status" value="1"/>
</dbReference>
<reference evidence="7 8" key="1">
    <citation type="submission" date="2024-06" db="EMBL/GenBank/DDBJ databases">
        <authorList>
            <person name="Chen R.Y."/>
        </authorList>
    </citation>
    <scope>NUCLEOTIDE SEQUENCE [LARGE SCALE GENOMIC DNA]</scope>
    <source>
        <strain evidence="7 8">D2</strain>
    </source>
</reference>
<dbReference type="NCBIfam" id="NF001464">
    <property type="entry name" value="PRK00321.1-5"/>
    <property type="match status" value="1"/>
</dbReference>
<comment type="caution">
    <text evidence="7">The sequence shown here is derived from an EMBL/GenBank/DDBJ whole genome shotgun (WGS) entry which is preliminary data.</text>
</comment>
<dbReference type="RefSeq" id="WP_350401844.1">
    <property type="nucleotide sequence ID" value="NZ_JBELOE010000210.1"/>
</dbReference>